<feature type="transmembrane region" description="Helical" evidence="9">
    <location>
        <begin position="63"/>
        <end position="83"/>
    </location>
</feature>
<organism evidence="11 12">
    <name type="scientific">Roridomyces roridus</name>
    <dbReference type="NCBI Taxonomy" id="1738132"/>
    <lineage>
        <taxon>Eukaryota</taxon>
        <taxon>Fungi</taxon>
        <taxon>Dikarya</taxon>
        <taxon>Basidiomycota</taxon>
        <taxon>Agaricomycotina</taxon>
        <taxon>Agaricomycetes</taxon>
        <taxon>Agaricomycetidae</taxon>
        <taxon>Agaricales</taxon>
        <taxon>Marasmiineae</taxon>
        <taxon>Mycenaceae</taxon>
        <taxon>Roridomyces</taxon>
    </lineage>
</organism>
<dbReference type="GO" id="GO:0006629">
    <property type="term" value="P:lipid metabolic process"/>
    <property type="evidence" value="ECO:0007669"/>
    <property type="project" value="InterPro"/>
</dbReference>
<comment type="similarity">
    <text evidence="3">Belongs to the wax synthase family.</text>
</comment>
<evidence type="ECO:0000313" key="12">
    <source>
        <dbReference type="Proteomes" id="UP001221142"/>
    </source>
</evidence>
<comment type="caution">
    <text evidence="11">The sequence shown here is derived from an EMBL/GenBank/DDBJ whole genome shotgun (WGS) entry which is preliminary data.</text>
</comment>
<dbReference type="AlphaFoldDB" id="A0AAD7CBT3"/>
<dbReference type="PANTHER" id="PTHR31595">
    <property type="entry name" value="LONG-CHAIN-ALCOHOL O-FATTY-ACYLTRANSFERASE 3-RELATED"/>
    <property type="match status" value="1"/>
</dbReference>
<dbReference type="GO" id="GO:0008374">
    <property type="term" value="F:O-acyltransferase activity"/>
    <property type="evidence" value="ECO:0007669"/>
    <property type="project" value="InterPro"/>
</dbReference>
<keyword evidence="4" id="KW-0808">Transferase</keyword>
<feature type="region of interest" description="Disordered" evidence="8">
    <location>
        <begin position="118"/>
        <end position="161"/>
    </location>
</feature>
<comment type="subcellular location">
    <subcellularLocation>
        <location evidence="1">Membrane</location>
        <topology evidence="1">Multi-pass membrane protein</topology>
    </subcellularLocation>
</comment>
<accession>A0AAD7CBT3</accession>
<dbReference type="GO" id="GO:0016020">
    <property type="term" value="C:membrane"/>
    <property type="evidence" value="ECO:0007669"/>
    <property type="project" value="UniProtKB-SubCell"/>
</dbReference>
<evidence type="ECO:0000256" key="5">
    <source>
        <dbReference type="ARBA" id="ARBA00022692"/>
    </source>
</evidence>
<evidence type="ECO:0000256" key="1">
    <source>
        <dbReference type="ARBA" id="ARBA00004141"/>
    </source>
</evidence>
<proteinExistence type="inferred from homology"/>
<protein>
    <recommendedName>
        <fullName evidence="10">Wax synthase domain-containing protein</fullName>
    </recommendedName>
</protein>
<dbReference type="PANTHER" id="PTHR31595:SF57">
    <property type="entry name" value="OS04G0481900 PROTEIN"/>
    <property type="match status" value="1"/>
</dbReference>
<feature type="transmembrane region" description="Helical" evidence="9">
    <location>
        <begin position="267"/>
        <end position="288"/>
    </location>
</feature>
<dbReference type="Proteomes" id="UP001221142">
    <property type="component" value="Unassembled WGS sequence"/>
</dbReference>
<feature type="transmembrane region" description="Helical" evidence="9">
    <location>
        <begin position="333"/>
        <end position="351"/>
    </location>
</feature>
<evidence type="ECO:0000259" key="10">
    <source>
        <dbReference type="Pfam" id="PF13813"/>
    </source>
</evidence>
<gene>
    <name evidence="11" type="ORF">FB45DRAFT_291116</name>
</gene>
<evidence type="ECO:0000256" key="2">
    <source>
        <dbReference type="ARBA" id="ARBA00005179"/>
    </source>
</evidence>
<sequence>MKPTLYREIQVGALRAFRTIIPEPSERIPISLTTTPLLLCSFLPIVFLAFLSRRPSTYNIRILLLPSTLIACLWTGFKFMFTIPELAVYNWGLALLSEVLIAKALQYALTPEGMLKIGEREPGQPKGKEVANGSANDHAEHSEATEEVVNGSANGHAKPSETTGSRLVPAWLYDAFELIHTMRGLGWKFSHGTYIPPPTRPLERRAFLRATAVSFIQNFLLLDLLECCIKVFPGVGVPSGGSMFFQNLPLIPRYTVSTIIHMLTGSALLAGFGMVYDLIVLIAVGVFYSRPAKWPPILDNPWQATSMHDLWAKDWHQLLRSTFTVLGGYPGRWIAGDLGMLLGTFGASGLFHETSMYAMGRPGGFDHTVTLFFAIQGPILIGERLWRQVTGKRVNSRLWVYFVMFIAAQPMTNSWHKRGLGGGMVIPPFVSPLRLFMPVVMRYWGIGRP</sequence>
<dbReference type="InterPro" id="IPR044851">
    <property type="entry name" value="Wax_synthase"/>
</dbReference>
<dbReference type="InterPro" id="IPR032805">
    <property type="entry name" value="Wax_synthase_dom"/>
</dbReference>
<evidence type="ECO:0000256" key="4">
    <source>
        <dbReference type="ARBA" id="ARBA00022679"/>
    </source>
</evidence>
<feature type="compositionally biased region" description="Basic and acidic residues" evidence="8">
    <location>
        <begin position="118"/>
        <end position="129"/>
    </location>
</feature>
<evidence type="ECO:0000256" key="3">
    <source>
        <dbReference type="ARBA" id="ARBA00007282"/>
    </source>
</evidence>
<comment type="pathway">
    <text evidence="2">Secondary metabolite biosynthesis.</text>
</comment>
<feature type="transmembrane region" description="Helical" evidence="9">
    <location>
        <begin position="89"/>
        <end position="110"/>
    </location>
</feature>
<feature type="transmembrane region" description="Helical" evidence="9">
    <location>
        <begin position="28"/>
        <end position="51"/>
    </location>
</feature>
<evidence type="ECO:0000256" key="7">
    <source>
        <dbReference type="ARBA" id="ARBA00023136"/>
    </source>
</evidence>
<evidence type="ECO:0000256" key="9">
    <source>
        <dbReference type="SAM" id="Phobius"/>
    </source>
</evidence>
<feature type="transmembrane region" description="Helical" evidence="9">
    <location>
        <begin position="394"/>
        <end position="412"/>
    </location>
</feature>
<dbReference type="Pfam" id="PF13813">
    <property type="entry name" value="MBOAT_2"/>
    <property type="match status" value="1"/>
</dbReference>
<reference evidence="11" key="1">
    <citation type="submission" date="2023-03" db="EMBL/GenBank/DDBJ databases">
        <title>Massive genome expansion in bonnet fungi (Mycena s.s.) driven by repeated elements and novel gene families across ecological guilds.</title>
        <authorList>
            <consortium name="Lawrence Berkeley National Laboratory"/>
            <person name="Harder C.B."/>
            <person name="Miyauchi S."/>
            <person name="Viragh M."/>
            <person name="Kuo A."/>
            <person name="Thoen E."/>
            <person name="Andreopoulos B."/>
            <person name="Lu D."/>
            <person name="Skrede I."/>
            <person name="Drula E."/>
            <person name="Henrissat B."/>
            <person name="Morin E."/>
            <person name="Kohler A."/>
            <person name="Barry K."/>
            <person name="LaButti K."/>
            <person name="Morin E."/>
            <person name="Salamov A."/>
            <person name="Lipzen A."/>
            <person name="Mereny Z."/>
            <person name="Hegedus B."/>
            <person name="Baldrian P."/>
            <person name="Stursova M."/>
            <person name="Weitz H."/>
            <person name="Taylor A."/>
            <person name="Grigoriev I.V."/>
            <person name="Nagy L.G."/>
            <person name="Martin F."/>
            <person name="Kauserud H."/>
        </authorList>
    </citation>
    <scope>NUCLEOTIDE SEQUENCE</scope>
    <source>
        <strain evidence="11">9284</strain>
    </source>
</reference>
<keyword evidence="7 9" id="KW-0472">Membrane</keyword>
<keyword evidence="12" id="KW-1185">Reference proteome</keyword>
<evidence type="ECO:0000313" key="11">
    <source>
        <dbReference type="EMBL" id="KAJ7644210.1"/>
    </source>
</evidence>
<keyword evidence="6 9" id="KW-1133">Transmembrane helix</keyword>
<feature type="transmembrane region" description="Helical" evidence="9">
    <location>
        <begin position="424"/>
        <end position="444"/>
    </location>
</feature>
<dbReference type="EMBL" id="JARKIF010000003">
    <property type="protein sequence ID" value="KAJ7644210.1"/>
    <property type="molecule type" value="Genomic_DNA"/>
</dbReference>
<evidence type="ECO:0000256" key="8">
    <source>
        <dbReference type="SAM" id="MobiDB-lite"/>
    </source>
</evidence>
<keyword evidence="5 9" id="KW-0812">Transmembrane</keyword>
<name>A0AAD7CBT3_9AGAR</name>
<evidence type="ECO:0000256" key="6">
    <source>
        <dbReference type="ARBA" id="ARBA00022989"/>
    </source>
</evidence>
<feature type="domain" description="Wax synthase" evidence="10">
    <location>
        <begin position="294"/>
        <end position="374"/>
    </location>
</feature>